<keyword evidence="3" id="KW-0378">Hydrolase</keyword>
<dbReference type="Pfam" id="PF26340">
    <property type="entry name" value="DNA-SBD_ScoMcrA"/>
    <property type="match status" value="1"/>
</dbReference>
<protein>
    <submittedName>
        <fullName evidence="4">HNH endonuclease</fullName>
    </submittedName>
    <submittedName>
        <fullName evidence="3">Putative restriction endonuclease</fullName>
    </submittedName>
</protein>
<feature type="domain" description="HNH nuclease" evidence="1">
    <location>
        <begin position="219"/>
        <end position="272"/>
    </location>
</feature>
<keyword evidence="3" id="KW-0255">Endonuclease</keyword>
<dbReference type="CDD" id="cd00085">
    <property type="entry name" value="HNHc"/>
    <property type="match status" value="1"/>
</dbReference>
<dbReference type="InterPro" id="IPR011396">
    <property type="entry name" value="PT_DNA_restrict"/>
</dbReference>
<sequence length="328" mass="37692">MERRDCQYYARRFARLRTDKSPARWASATSYRAPHKPLLLLAVLDLFEQGQTRSNRVPLSYELGETFIGYWERVLPFIRHGNLALPFFHLQSDGFWHLIPKPGFEDALRSASQIRSLSSLGDHTAGARLDEALYDLLHHAECRTLLRHVLIDTYFDRELRDLLIGQGTINREAFLYSEKLLADPASQLKEALAKEDEYRPAVRDQGFRRAVVAAYAHQCALCELRVRTLDGHTVITAAHIRTWSKTYDDRPTNGLALCRTCHWAFDEGLLCVSPAYKVRASRQLAAKDNLPGYLTVLDGRDMVLPLEGAYLPDVECLTWHREHVFRRD</sequence>
<dbReference type="Pfam" id="PF13391">
    <property type="entry name" value="HNH_2"/>
    <property type="match status" value="1"/>
</dbReference>
<dbReference type="KEGG" id="rrd:RradSPS_0364"/>
<dbReference type="GO" id="GO:0004519">
    <property type="term" value="F:endonuclease activity"/>
    <property type="evidence" value="ECO:0007669"/>
    <property type="project" value="UniProtKB-KW"/>
</dbReference>
<dbReference type="InterPro" id="IPR003615">
    <property type="entry name" value="HNH_nuc"/>
</dbReference>
<evidence type="ECO:0000313" key="4">
    <source>
        <dbReference type="EMBL" id="MDX5893061.1"/>
    </source>
</evidence>
<keyword evidence="5" id="KW-1185">Reference proteome</keyword>
<accession>A0A023WZL0</accession>
<dbReference type="STRING" id="42256.RradSPS_0364"/>
<dbReference type="eggNOG" id="COG3440">
    <property type="taxonomic scope" value="Bacteria"/>
</dbReference>
<proteinExistence type="predicted"/>
<evidence type="ECO:0000313" key="3">
    <source>
        <dbReference type="EMBL" id="AHY45647.1"/>
    </source>
</evidence>
<dbReference type="PIRSF" id="PIRSF030850">
    <property type="entry name" value="UCP030850"/>
    <property type="match status" value="1"/>
</dbReference>
<dbReference type="EMBL" id="CP007514">
    <property type="protein sequence ID" value="AHY45647.1"/>
    <property type="molecule type" value="Genomic_DNA"/>
</dbReference>
<reference evidence="3 5" key="1">
    <citation type="submission" date="2014-03" db="EMBL/GenBank/DDBJ databases">
        <title>Complete genome sequence of the Radio-Resistant Rubrobacter radiotolerans RSPS-4.</title>
        <authorList>
            <person name="Egas C.C."/>
            <person name="Barroso C.C."/>
            <person name="Froufe H.J.C."/>
            <person name="Pacheco J.J."/>
            <person name="Albuquerque L.L."/>
            <person name="da Costa M.M.S."/>
        </authorList>
    </citation>
    <scope>NUCLEOTIDE SEQUENCE [LARGE SCALE GENOMIC DNA]</scope>
    <source>
        <strain evidence="3 5">RSPS-4</strain>
    </source>
</reference>
<dbReference type="EMBL" id="JAWXXX010000001">
    <property type="protein sequence ID" value="MDX5893061.1"/>
    <property type="molecule type" value="Genomic_DNA"/>
</dbReference>
<evidence type="ECO:0000313" key="5">
    <source>
        <dbReference type="Proteomes" id="UP000025229"/>
    </source>
</evidence>
<dbReference type="Proteomes" id="UP001281130">
    <property type="component" value="Unassembled WGS sequence"/>
</dbReference>
<dbReference type="AlphaFoldDB" id="A0A023WZL0"/>
<feature type="domain" description="ScoMcrA-like DNA sulfur-binding" evidence="2">
    <location>
        <begin position="26"/>
        <end position="163"/>
    </location>
</feature>
<dbReference type="InterPro" id="IPR058813">
    <property type="entry name" value="DNA-SBD_ScoMcrA"/>
</dbReference>
<organism evidence="3 5">
    <name type="scientific">Rubrobacter radiotolerans</name>
    <name type="common">Arthrobacter radiotolerans</name>
    <dbReference type="NCBI Taxonomy" id="42256"/>
    <lineage>
        <taxon>Bacteria</taxon>
        <taxon>Bacillati</taxon>
        <taxon>Actinomycetota</taxon>
        <taxon>Rubrobacteria</taxon>
        <taxon>Rubrobacterales</taxon>
        <taxon>Rubrobacteraceae</taxon>
        <taxon>Rubrobacter</taxon>
    </lineage>
</organism>
<dbReference type="RefSeq" id="WP_038680297.1">
    <property type="nucleotide sequence ID" value="NZ_CP007514.1"/>
</dbReference>
<name>A0A023WZL0_RUBRA</name>
<dbReference type="OrthoDB" id="4464809at2"/>
<evidence type="ECO:0000259" key="1">
    <source>
        <dbReference type="Pfam" id="PF13391"/>
    </source>
</evidence>
<dbReference type="Proteomes" id="UP000025229">
    <property type="component" value="Chromosome"/>
</dbReference>
<keyword evidence="3" id="KW-0540">Nuclease</keyword>
<dbReference type="HOGENOM" id="CLU_075532_0_0_11"/>
<dbReference type="Gene3D" id="1.10.30.50">
    <property type="match status" value="1"/>
</dbReference>
<gene>
    <name evidence="3" type="ORF">RradSPS_0364</name>
    <name evidence="4" type="ORF">SIL72_03350</name>
</gene>
<evidence type="ECO:0000259" key="2">
    <source>
        <dbReference type="Pfam" id="PF26340"/>
    </source>
</evidence>
<reference evidence="4" key="2">
    <citation type="submission" date="2023-11" db="EMBL/GenBank/DDBJ databases">
        <title>MicrobeMod: A computational toolkit for identifying prokaryotic methylation and restriction-modification with nanopore sequencing.</title>
        <authorList>
            <person name="Crits-Christoph A."/>
            <person name="Kang S.C."/>
            <person name="Lee H."/>
            <person name="Ostrov N."/>
        </authorList>
    </citation>
    <scope>NUCLEOTIDE SEQUENCE</scope>
    <source>
        <strain evidence="4">ATCC 51242</strain>
    </source>
</reference>